<evidence type="ECO:0000313" key="1">
    <source>
        <dbReference type="EMBL" id="SDZ64717.1"/>
    </source>
</evidence>
<dbReference type="AlphaFoldDB" id="A0A1H3UQT8"/>
<feature type="non-terminal residue" evidence="1">
    <location>
        <position position="1"/>
    </location>
</feature>
<protein>
    <submittedName>
        <fullName evidence="1">Uncharacterized protein</fullName>
    </submittedName>
</protein>
<reference evidence="1 2" key="1">
    <citation type="submission" date="2016-10" db="EMBL/GenBank/DDBJ databases">
        <authorList>
            <person name="de Groot N.N."/>
        </authorList>
    </citation>
    <scope>NUCLEOTIDE SEQUENCE [LARGE SCALE GENOMIC DNA]</scope>
    <source>
        <strain evidence="1 2">ICMP 14252</strain>
    </source>
</reference>
<name>A0A1H3UQT8_9PSED</name>
<dbReference type="EMBL" id="FNOX01000016">
    <property type="protein sequence ID" value="SDZ64717.1"/>
    <property type="molecule type" value="Genomic_DNA"/>
</dbReference>
<organism evidence="1 2">
    <name type="scientific">Pseudomonas salomonii</name>
    <dbReference type="NCBI Taxonomy" id="191391"/>
    <lineage>
        <taxon>Bacteria</taxon>
        <taxon>Pseudomonadati</taxon>
        <taxon>Pseudomonadota</taxon>
        <taxon>Gammaproteobacteria</taxon>
        <taxon>Pseudomonadales</taxon>
        <taxon>Pseudomonadaceae</taxon>
        <taxon>Pseudomonas</taxon>
    </lineage>
</organism>
<dbReference type="RefSeq" id="WP_208604513.1">
    <property type="nucleotide sequence ID" value="NZ_FNOX01000016.1"/>
</dbReference>
<dbReference type="Proteomes" id="UP000182902">
    <property type="component" value="Unassembled WGS sequence"/>
</dbReference>
<proteinExistence type="predicted"/>
<sequence>PDPPPSQASQLPHLFVPDLNLVPATIQLWEPGLPAMAVGQLRIYSLTHRFREQARSHILF</sequence>
<accession>A0A1H3UQT8</accession>
<evidence type="ECO:0000313" key="2">
    <source>
        <dbReference type="Proteomes" id="UP000182902"/>
    </source>
</evidence>
<gene>
    <name evidence="1" type="ORF">SAMN05216247_1168</name>
</gene>